<organism evidence="2 3">
    <name type="scientific">Alkalibaculum bacchi</name>
    <dbReference type="NCBI Taxonomy" id="645887"/>
    <lineage>
        <taxon>Bacteria</taxon>
        <taxon>Bacillati</taxon>
        <taxon>Bacillota</taxon>
        <taxon>Clostridia</taxon>
        <taxon>Eubacteriales</taxon>
        <taxon>Eubacteriaceae</taxon>
        <taxon>Alkalibaculum</taxon>
    </lineage>
</organism>
<protein>
    <submittedName>
        <fullName evidence="2">RimJ/RimL family protein N-acetyltransferase</fullName>
    </submittedName>
</protein>
<evidence type="ECO:0000259" key="1">
    <source>
        <dbReference type="PROSITE" id="PS51186"/>
    </source>
</evidence>
<dbReference type="RefSeq" id="WP_113919447.1">
    <property type="nucleotide sequence ID" value="NZ_QNRX01000002.1"/>
</dbReference>
<proteinExistence type="predicted"/>
<dbReference type="PANTHER" id="PTHR43415">
    <property type="entry name" value="SPERMIDINE N(1)-ACETYLTRANSFERASE"/>
    <property type="match status" value="1"/>
</dbReference>
<dbReference type="AlphaFoldDB" id="A0A366ID04"/>
<evidence type="ECO:0000313" key="3">
    <source>
        <dbReference type="Proteomes" id="UP000253490"/>
    </source>
</evidence>
<reference evidence="2 3" key="1">
    <citation type="submission" date="2018-06" db="EMBL/GenBank/DDBJ databases">
        <title>Genomic Encyclopedia of Type Strains, Phase IV (KMG-IV): sequencing the most valuable type-strain genomes for metagenomic binning, comparative biology and taxonomic classification.</title>
        <authorList>
            <person name="Goeker M."/>
        </authorList>
    </citation>
    <scope>NUCLEOTIDE SEQUENCE [LARGE SCALE GENOMIC DNA]</scope>
    <source>
        <strain evidence="2 3">DSM 22112</strain>
    </source>
</reference>
<dbReference type="InterPro" id="IPR000182">
    <property type="entry name" value="GNAT_dom"/>
</dbReference>
<dbReference type="Pfam" id="PF00583">
    <property type="entry name" value="Acetyltransf_1"/>
    <property type="match status" value="1"/>
</dbReference>
<name>A0A366ID04_9FIRM</name>
<dbReference type="Gene3D" id="3.40.630.30">
    <property type="match status" value="1"/>
</dbReference>
<accession>A0A366ID04</accession>
<comment type="caution">
    <text evidence="2">The sequence shown here is derived from an EMBL/GenBank/DDBJ whole genome shotgun (WGS) entry which is preliminary data.</text>
</comment>
<dbReference type="PROSITE" id="PS51186">
    <property type="entry name" value="GNAT"/>
    <property type="match status" value="1"/>
</dbReference>
<dbReference type="OrthoDB" id="9802340at2"/>
<evidence type="ECO:0000313" key="2">
    <source>
        <dbReference type="EMBL" id="RBP68864.1"/>
    </source>
</evidence>
<dbReference type="CDD" id="cd04301">
    <property type="entry name" value="NAT_SF"/>
    <property type="match status" value="1"/>
</dbReference>
<sequence>MRYVGKNIVLKDGTKCLLRSPDEQDAATMLEYMKMTSTETHYMVRYPEEIELTDAKEAEFLKNYIESKQDIMIAAFVEDDLAGDASLNCANNYIKLRHRAVFGISIKEKYWNKGIGSILIQEAIKMAEVMGYEQIELGVFDDNIKAKKLYRKFGFHEWGRVKSAFKLKDGTYCDEIVMGKILK</sequence>
<dbReference type="SUPFAM" id="SSF55729">
    <property type="entry name" value="Acyl-CoA N-acyltransferases (Nat)"/>
    <property type="match status" value="1"/>
</dbReference>
<feature type="domain" description="N-acetyltransferase" evidence="1">
    <location>
        <begin position="16"/>
        <end position="183"/>
    </location>
</feature>
<keyword evidence="3" id="KW-1185">Reference proteome</keyword>
<gene>
    <name evidence="2" type="ORF">DES36_1022</name>
</gene>
<dbReference type="GO" id="GO:0016747">
    <property type="term" value="F:acyltransferase activity, transferring groups other than amino-acyl groups"/>
    <property type="evidence" value="ECO:0007669"/>
    <property type="project" value="InterPro"/>
</dbReference>
<dbReference type="EMBL" id="QNRX01000002">
    <property type="protein sequence ID" value="RBP68864.1"/>
    <property type="molecule type" value="Genomic_DNA"/>
</dbReference>
<dbReference type="InterPro" id="IPR016181">
    <property type="entry name" value="Acyl_CoA_acyltransferase"/>
</dbReference>
<keyword evidence="2" id="KW-0808">Transferase</keyword>
<dbReference type="Proteomes" id="UP000253490">
    <property type="component" value="Unassembled WGS sequence"/>
</dbReference>
<dbReference type="PANTHER" id="PTHR43415:SF3">
    <property type="entry name" value="GNAT-FAMILY ACETYLTRANSFERASE"/>
    <property type="match status" value="1"/>
</dbReference>